<organism evidence="7 8">
    <name type="scientific">Pseudopedobacter beijingensis</name>
    <dbReference type="NCBI Taxonomy" id="1207056"/>
    <lineage>
        <taxon>Bacteria</taxon>
        <taxon>Pseudomonadati</taxon>
        <taxon>Bacteroidota</taxon>
        <taxon>Sphingobacteriia</taxon>
        <taxon>Sphingobacteriales</taxon>
        <taxon>Sphingobacteriaceae</taxon>
        <taxon>Pseudopedobacter</taxon>
    </lineage>
</organism>
<proteinExistence type="inferred from homology"/>
<keyword evidence="3" id="KW-0540">Nuclease</keyword>
<dbReference type="SUPFAM" id="SSF143011">
    <property type="entry name" value="RelE-like"/>
    <property type="match status" value="1"/>
</dbReference>
<dbReference type="Proteomes" id="UP001597118">
    <property type="component" value="Unassembled WGS sequence"/>
</dbReference>
<evidence type="ECO:0000256" key="3">
    <source>
        <dbReference type="ARBA" id="ARBA00022722"/>
    </source>
</evidence>
<accession>A0ABW4IG52</accession>
<keyword evidence="8" id="KW-1185">Reference proteome</keyword>
<dbReference type="NCBIfam" id="TIGR02116">
    <property type="entry name" value="toxin_Txe_YoeB"/>
    <property type="match status" value="1"/>
</dbReference>
<evidence type="ECO:0000256" key="5">
    <source>
        <dbReference type="ARBA" id="ARBA00022801"/>
    </source>
</evidence>
<comment type="caution">
    <text evidence="7">The sequence shown here is derived from an EMBL/GenBank/DDBJ whole genome shotgun (WGS) entry which is preliminary data.</text>
</comment>
<dbReference type="InterPro" id="IPR009614">
    <property type="entry name" value="YoeB_toxin"/>
</dbReference>
<keyword evidence="2" id="KW-1277">Toxin-antitoxin system</keyword>
<comment type="similarity">
    <text evidence="1">Belongs to the YoeB family.</text>
</comment>
<evidence type="ECO:0000256" key="1">
    <source>
        <dbReference type="ARBA" id="ARBA00008172"/>
    </source>
</evidence>
<dbReference type="InterPro" id="IPR035093">
    <property type="entry name" value="RelE/ParE_toxin_dom_sf"/>
</dbReference>
<dbReference type="RefSeq" id="WP_379663294.1">
    <property type="nucleotide sequence ID" value="NZ_JBHUDG010000020.1"/>
</dbReference>
<evidence type="ECO:0000256" key="2">
    <source>
        <dbReference type="ARBA" id="ARBA00022649"/>
    </source>
</evidence>
<evidence type="ECO:0000313" key="7">
    <source>
        <dbReference type="EMBL" id="MFD1630922.1"/>
    </source>
</evidence>
<gene>
    <name evidence="7" type="ORF">ACFSAH_13615</name>
</gene>
<dbReference type="PANTHER" id="PTHR38039">
    <property type="entry name" value="TOXIN YOEB"/>
    <property type="match status" value="1"/>
</dbReference>
<dbReference type="Gene3D" id="3.30.2310.20">
    <property type="entry name" value="RelE-like"/>
    <property type="match status" value="1"/>
</dbReference>
<protein>
    <recommendedName>
        <fullName evidence="6">Putative mRNA interferase YoeB</fullName>
    </recommendedName>
</protein>
<dbReference type="PANTHER" id="PTHR38039:SF1">
    <property type="entry name" value="TOXIN YOEB"/>
    <property type="match status" value="1"/>
</dbReference>
<evidence type="ECO:0000256" key="4">
    <source>
        <dbReference type="ARBA" id="ARBA00022759"/>
    </source>
</evidence>
<evidence type="ECO:0000313" key="8">
    <source>
        <dbReference type="Proteomes" id="UP001597118"/>
    </source>
</evidence>
<evidence type="ECO:0000256" key="6">
    <source>
        <dbReference type="ARBA" id="ARBA00030388"/>
    </source>
</evidence>
<sequence>MGKYFVEVSKEAKKHLAYHHKMGNTTILREIEQIFVELSEIPYIGTSQPELLKYNYSGYWSRRINRKGQIIYKVVEEKVIVTIVSAKGHYDKK</sequence>
<keyword evidence="4" id="KW-0255">Endonuclease</keyword>
<reference evidence="8" key="1">
    <citation type="journal article" date="2019" name="Int. J. Syst. Evol. Microbiol.">
        <title>The Global Catalogue of Microorganisms (GCM) 10K type strain sequencing project: providing services to taxonomists for standard genome sequencing and annotation.</title>
        <authorList>
            <consortium name="The Broad Institute Genomics Platform"/>
            <consortium name="The Broad Institute Genome Sequencing Center for Infectious Disease"/>
            <person name="Wu L."/>
            <person name="Ma J."/>
        </authorList>
    </citation>
    <scope>NUCLEOTIDE SEQUENCE [LARGE SCALE GENOMIC DNA]</scope>
    <source>
        <strain evidence="8">CCUG 53762</strain>
    </source>
</reference>
<name>A0ABW4IG52_9SPHI</name>
<keyword evidence="5" id="KW-0378">Hydrolase</keyword>
<dbReference type="Pfam" id="PF06769">
    <property type="entry name" value="YoeB_toxin"/>
    <property type="match status" value="1"/>
</dbReference>
<dbReference type="EMBL" id="JBHUDG010000020">
    <property type="protein sequence ID" value="MFD1630922.1"/>
    <property type="molecule type" value="Genomic_DNA"/>
</dbReference>